<protein>
    <submittedName>
        <fullName evidence="6">Cna protein B-type domain protein</fullName>
    </submittedName>
</protein>
<keyword evidence="2" id="KW-0964">Secreted</keyword>
<dbReference type="PANTHER" id="PTHR34819:SF3">
    <property type="entry name" value="CELL SURFACE PROTEIN"/>
    <property type="match status" value="1"/>
</dbReference>
<feature type="domain" description="SD-repeat containing protein B" evidence="5">
    <location>
        <begin position="1313"/>
        <end position="1415"/>
    </location>
</feature>
<dbReference type="PANTHER" id="PTHR34819">
    <property type="entry name" value="LARGE CYSTEINE-RICH PERIPLASMIC PROTEIN OMCB"/>
    <property type="match status" value="1"/>
</dbReference>
<keyword evidence="3" id="KW-0732">Signal</keyword>
<dbReference type="GO" id="GO:0005576">
    <property type="term" value="C:extracellular region"/>
    <property type="evidence" value="ECO:0007669"/>
    <property type="project" value="UniProtKB-SubCell"/>
</dbReference>
<feature type="domain" description="DUF11" evidence="4">
    <location>
        <begin position="943"/>
        <end position="1040"/>
    </location>
</feature>
<feature type="domain" description="DUF11" evidence="4">
    <location>
        <begin position="528"/>
        <end position="653"/>
    </location>
</feature>
<dbReference type="OrthoDB" id="158862at2"/>
<evidence type="ECO:0000313" key="6">
    <source>
        <dbReference type="EMBL" id="TWU31589.1"/>
    </source>
</evidence>
<dbReference type="InterPro" id="IPR047589">
    <property type="entry name" value="DUF11_rpt"/>
</dbReference>
<organism evidence="6 7">
    <name type="scientific">Novipirellula artificiosorum</name>
    <dbReference type="NCBI Taxonomy" id="2528016"/>
    <lineage>
        <taxon>Bacteria</taxon>
        <taxon>Pseudomonadati</taxon>
        <taxon>Planctomycetota</taxon>
        <taxon>Planctomycetia</taxon>
        <taxon>Pirellulales</taxon>
        <taxon>Pirellulaceae</taxon>
        <taxon>Novipirellula</taxon>
    </lineage>
</organism>
<dbReference type="NCBIfam" id="TIGR01451">
    <property type="entry name" value="B_ant_repeat"/>
    <property type="match status" value="6"/>
</dbReference>
<accession>A0A5C6D9Q0</accession>
<dbReference type="RefSeq" id="WP_146530866.1">
    <property type="nucleotide sequence ID" value="NZ_SJPV01000016.1"/>
</dbReference>
<dbReference type="Proteomes" id="UP000319143">
    <property type="component" value="Unassembled WGS sequence"/>
</dbReference>
<comment type="caution">
    <text evidence="6">The sequence shown here is derived from an EMBL/GenBank/DDBJ whole genome shotgun (WGS) entry which is preliminary data.</text>
</comment>
<keyword evidence="7" id="KW-1185">Reference proteome</keyword>
<dbReference type="InterPro" id="IPR051172">
    <property type="entry name" value="Chlamydia_OmcB"/>
</dbReference>
<evidence type="ECO:0000256" key="2">
    <source>
        <dbReference type="ARBA" id="ARBA00022525"/>
    </source>
</evidence>
<feature type="domain" description="DUF11" evidence="4">
    <location>
        <begin position="663"/>
        <end position="788"/>
    </location>
</feature>
<proteinExistence type="predicted"/>
<dbReference type="Pfam" id="PF01345">
    <property type="entry name" value="DUF11"/>
    <property type="match status" value="6"/>
</dbReference>
<evidence type="ECO:0000259" key="4">
    <source>
        <dbReference type="Pfam" id="PF01345"/>
    </source>
</evidence>
<reference evidence="6 7" key="1">
    <citation type="submission" date="2019-02" db="EMBL/GenBank/DDBJ databases">
        <title>Deep-cultivation of Planctomycetes and their phenomic and genomic characterization uncovers novel biology.</title>
        <authorList>
            <person name="Wiegand S."/>
            <person name="Jogler M."/>
            <person name="Boedeker C."/>
            <person name="Pinto D."/>
            <person name="Vollmers J."/>
            <person name="Rivas-Marin E."/>
            <person name="Kohn T."/>
            <person name="Peeters S.H."/>
            <person name="Heuer A."/>
            <person name="Rast P."/>
            <person name="Oberbeckmann S."/>
            <person name="Bunk B."/>
            <person name="Jeske O."/>
            <person name="Meyerdierks A."/>
            <person name="Storesund J.E."/>
            <person name="Kallscheuer N."/>
            <person name="Luecker S."/>
            <person name="Lage O.M."/>
            <person name="Pohl T."/>
            <person name="Merkel B.J."/>
            <person name="Hornburger P."/>
            <person name="Mueller R.-W."/>
            <person name="Bruemmer F."/>
            <person name="Labrenz M."/>
            <person name="Spormann A.M."/>
            <person name="Op Den Camp H."/>
            <person name="Overmann J."/>
            <person name="Amann R."/>
            <person name="Jetten M.S.M."/>
            <person name="Mascher T."/>
            <person name="Medema M.H."/>
            <person name="Devos D.P."/>
            <person name="Kaster A.-K."/>
            <person name="Ovreas L."/>
            <person name="Rohde M."/>
            <person name="Galperin M.Y."/>
            <person name="Jogler C."/>
        </authorList>
    </citation>
    <scope>NUCLEOTIDE SEQUENCE [LARGE SCALE GENOMIC DNA]</scope>
    <source>
        <strain evidence="6 7">Poly41</strain>
    </source>
</reference>
<name>A0A5C6D9Q0_9BACT</name>
<evidence type="ECO:0000259" key="5">
    <source>
        <dbReference type="Pfam" id="PF17210"/>
    </source>
</evidence>
<dbReference type="EMBL" id="SJPV01000016">
    <property type="protein sequence ID" value="TWU31589.1"/>
    <property type="molecule type" value="Genomic_DNA"/>
</dbReference>
<dbReference type="SUPFAM" id="SSF117074">
    <property type="entry name" value="Hypothetical protein PA1324"/>
    <property type="match status" value="3"/>
</dbReference>
<dbReference type="InterPro" id="IPR013783">
    <property type="entry name" value="Ig-like_fold"/>
</dbReference>
<feature type="domain" description="DUF11" evidence="4">
    <location>
        <begin position="796"/>
        <end position="915"/>
    </location>
</feature>
<evidence type="ECO:0000256" key="1">
    <source>
        <dbReference type="ARBA" id="ARBA00004613"/>
    </source>
</evidence>
<dbReference type="InterPro" id="IPR033764">
    <property type="entry name" value="Sdr_B"/>
</dbReference>
<dbReference type="Pfam" id="PF17210">
    <property type="entry name" value="SdrD_B"/>
    <property type="match status" value="1"/>
</dbReference>
<sequence length="1439" mass="146183">MVWHRLINRLASKSRKNVAKNSRRRMLVERLDKRELLASDLGAISGTAFTDSNGDGTLQAGEIRLEGVQVQLYSDNGAGNAGTLVTTGANADQLVQTDTTDTSAAPAPGQPVKSPGEYRFEGLSPGDYFVVQDAVAGQDIPAPILVTISDTDDDGLRTELIDDYSATAVTVLANAGSPTTTDSTSASEAIGGSRDIQATRTNGVGNILIEVDTAQDALTISSGGGGVGTALVQYDGADNSIALDPNGLGGVSLSGELPVDPTDPTGAQRAFPGSGVLIQTRGANAGEILTITLYTDATNFSTTDVNVPVDAANFIETFVRFDSFTVGGGSGADFRSIGAIEASAPLTGDNDIRVSILEALQPTPVVTNLANVQPLTLGGEVFVDNGTGAAQNNGLRDGSEPLVVTPTTVQLFRADQDPTVDSPIATTTTSAGTYSFADLLPGDYVVVLPESNFTTGAPLFGFSTSTGNDPAPDPDDDVDGDDNGSLVAGVGVVSGAITLASNTEPIDDADTDPNTNTTLDFGFFPQVDLSITKTVNAAGSNLQAGGQVVFDIAVLNDSPTGVDIVAATNATFTDTLPAGLTFVEFRNLPGSATGDTVNGQTATVNLGTVNPDQAAVTFQIVASISATQTTTVTNTASIATADQVDVDAANNSEPEDVVPIASDLRLTKTGPTTPVNAGTSMTYTITVFNDIAGSDLATGVVVVDTLPVGIAFDSGSVAGGSVTQPVTFDPATREITAVIGELAAGTASAVVTLNVTVEEDAASPLTNEATVSSTTFDPDLTNNTDSVDTTIDRLVDVEIQKVVEAGDTVVAGGTYTYQFTVANNGPSEARNVQITDALDADLTFVSFDAGTSGITRVAGDDQNLTFDVGILASGQSETFTVDVTLASSATGTIDNLAAVTTTDPDSDDTNNSDSTSDAVTRNVDLIIEKSVVISGDTTGRTDAVPGQDELLYTITVRHDAASQSDATDVVITDTLPAGVLGDTITIVDMATGDSSSFDSANQVATVTLGSVTIGQTRTFTILTSTVDEAATATLTNTASLPDPADGVISASVDTPLAPDFDVVVAKTVDNATPAPNGTVVYSVNLTNEGPSTATGVILSDDIPAGLTFVSGTLNGLNATSDGTTVTFPTITLDASTAATATLTFTVGASASGLITNTASIPDLSGVGENDVTNNSDTADITVTPVVDVSVTKTVNRTLATHGDTLTYTVVVSNAGPSTAEAVTAVDTLPAGVTFVSGTGPNNQALTATNGVVTVDGGSLASSQTFSFTINATVNAGISADQLNSVTVSSTTNDSDTTNNTATATTAVDPETATIDGFVFVDANNNQQFDAGETPVSGVSVELTGTDAFGNAVSVQDTTDATGQYLFDVLFGGTYQVQRTDRPSGFRDGGEQVGTGANATINAVDNAFTDLGLAQATAAEDFNFGLLTAFISKRDFLASS</sequence>
<feature type="domain" description="DUF11" evidence="4">
    <location>
        <begin position="1187"/>
        <end position="1304"/>
    </location>
</feature>
<evidence type="ECO:0000256" key="3">
    <source>
        <dbReference type="ARBA" id="ARBA00022729"/>
    </source>
</evidence>
<dbReference type="InterPro" id="IPR001434">
    <property type="entry name" value="OmcB-like_DUF11"/>
</dbReference>
<feature type="domain" description="DUF11" evidence="4">
    <location>
        <begin position="1061"/>
        <end position="1180"/>
    </location>
</feature>
<comment type="subcellular location">
    <subcellularLocation>
        <location evidence="1">Secreted</location>
    </subcellularLocation>
</comment>
<dbReference type="Gene3D" id="2.60.40.10">
    <property type="entry name" value="Immunoglobulins"/>
    <property type="match status" value="5"/>
</dbReference>
<evidence type="ECO:0000313" key="7">
    <source>
        <dbReference type="Proteomes" id="UP000319143"/>
    </source>
</evidence>
<gene>
    <name evidence="6" type="ORF">Poly41_61460</name>
</gene>